<organism evidence="4 5">
    <name type="scientific">Actinokineospora alba</name>
    <dbReference type="NCBI Taxonomy" id="504798"/>
    <lineage>
        <taxon>Bacteria</taxon>
        <taxon>Bacillati</taxon>
        <taxon>Actinomycetota</taxon>
        <taxon>Actinomycetes</taxon>
        <taxon>Pseudonocardiales</taxon>
        <taxon>Pseudonocardiaceae</taxon>
        <taxon>Actinokineospora</taxon>
    </lineage>
</organism>
<evidence type="ECO:0000256" key="3">
    <source>
        <dbReference type="SAM" id="MobiDB-lite"/>
    </source>
</evidence>
<dbReference type="STRING" id="504798.SAMN05421871_11512"/>
<feature type="compositionally biased region" description="Basic and acidic residues" evidence="3">
    <location>
        <begin position="92"/>
        <end position="101"/>
    </location>
</feature>
<gene>
    <name evidence="4" type="ORF">SAMN05192558_11994</name>
</gene>
<dbReference type="InterPro" id="IPR023007">
    <property type="entry name" value="UPF0232_actinobac"/>
</dbReference>
<reference evidence="5" key="1">
    <citation type="submission" date="2016-10" db="EMBL/GenBank/DDBJ databases">
        <authorList>
            <person name="Varghese N."/>
            <person name="Submissions S."/>
        </authorList>
    </citation>
    <scope>NUCLEOTIDE SEQUENCE [LARGE SCALE GENOMIC DNA]</scope>
    <source>
        <strain evidence="5">IBRC-M 10655</strain>
    </source>
</reference>
<evidence type="ECO:0000256" key="2">
    <source>
        <dbReference type="HAMAP-Rule" id="MF_00630"/>
    </source>
</evidence>
<dbReference type="Proteomes" id="UP000199651">
    <property type="component" value="Unassembled WGS sequence"/>
</dbReference>
<dbReference type="AlphaFoldDB" id="A0A1H0WBG2"/>
<evidence type="ECO:0000313" key="5">
    <source>
        <dbReference type="Proteomes" id="UP000199651"/>
    </source>
</evidence>
<feature type="compositionally biased region" description="Low complexity" evidence="3">
    <location>
        <begin position="80"/>
        <end position="91"/>
    </location>
</feature>
<evidence type="ECO:0000256" key="1">
    <source>
        <dbReference type="ARBA" id="ARBA00006200"/>
    </source>
</evidence>
<proteinExistence type="inferred from homology"/>
<dbReference type="PANTHER" id="PTHR36456">
    <property type="entry name" value="UPF0232 PROTEIN SCO3875"/>
    <property type="match status" value="1"/>
</dbReference>
<dbReference type="EMBL" id="FNJB01000019">
    <property type="protein sequence ID" value="SDP88100.1"/>
    <property type="molecule type" value="Genomic_DNA"/>
</dbReference>
<feature type="region of interest" description="Disordered" evidence="3">
    <location>
        <begin position="224"/>
        <end position="247"/>
    </location>
</feature>
<dbReference type="InterPro" id="IPR007922">
    <property type="entry name" value="DciA-like"/>
</dbReference>
<keyword evidence="5" id="KW-1185">Reference proteome</keyword>
<accession>A0A1H0WBG2</accession>
<dbReference type="PANTHER" id="PTHR36456:SF1">
    <property type="entry name" value="UPF0232 PROTEIN SCO3875"/>
    <property type="match status" value="1"/>
</dbReference>
<sequence>MSDDLFGGTIRPNDPPRSVTPSKVRGTTSGDKPVDSVDNTVTKRPSGVVKPARSGDEFTLQGGRENNSSTGATEGENAPLRGSDLARAALDAARKAADSKRAGQRGRNVPRGTSTGSRRRRRWSGPGADDRDPQPLGRLASRLAVDRGWNEHLAGGQVFGKWAALVGAEVAEHAKPVSLKDGELTVAAESTAWATQLRLLQRQLLGQIAAGVGKGVVKKLKVQGPTAPSWRYGPRHVSGRGPRDTYG</sequence>
<evidence type="ECO:0000313" key="4">
    <source>
        <dbReference type="EMBL" id="SDP88100.1"/>
    </source>
</evidence>
<feature type="region of interest" description="Disordered" evidence="3">
    <location>
        <begin position="1"/>
        <end position="136"/>
    </location>
</feature>
<dbReference type="Pfam" id="PF05258">
    <property type="entry name" value="DciA"/>
    <property type="match status" value="1"/>
</dbReference>
<feature type="compositionally biased region" description="Polar residues" evidence="3">
    <location>
        <begin position="19"/>
        <end position="30"/>
    </location>
</feature>
<comment type="similarity">
    <text evidence="1 2">Belongs to the UPF0232 family.</text>
</comment>
<protein>
    <recommendedName>
        <fullName evidence="2">UPF0232 protein SAMN05192558_11994</fullName>
    </recommendedName>
</protein>
<name>A0A1H0WBG2_9PSEU</name>
<dbReference type="HAMAP" id="MF_00630">
    <property type="entry name" value="UPF0232"/>
    <property type="match status" value="1"/>
</dbReference>